<dbReference type="EMBL" id="DVJS01000211">
    <property type="protein sequence ID" value="HIS97993.1"/>
    <property type="molecule type" value="Genomic_DNA"/>
</dbReference>
<evidence type="ECO:0000256" key="1">
    <source>
        <dbReference type="ARBA" id="ARBA00023125"/>
    </source>
</evidence>
<dbReference type="SUPFAM" id="SSF50249">
    <property type="entry name" value="Nucleic acid-binding proteins"/>
    <property type="match status" value="1"/>
</dbReference>
<gene>
    <name evidence="3" type="ORF">IAD42_08465</name>
</gene>
<dbReference type="Gene3D" id="2.40.50.140">
    <property type="entry name" value="Nucleic acid-binding proteins"/>
    <property type="match status" value="2"/>
</dbReference>
<comment type="caution">
    <text evidence="3">The sequence shown here is derived from an EMBL/GenBank/DDBJ whole genome shotgun (WGS) entry which is preliminary data.</text>
</comment>
<dbReference type="CDD" id="cd04496">
    <property type="entry name" value="SSB_OBF"/>
    <property type="match status" value="1"/>
</dbReference>
<evidence type="ECO:0000313" key="4">
    <source>
        <dbReference type="Proteomes" id="UP000886876"/>
    </source>
</evidence>
<dbReference type="Pfam" id="PF00436">
    <property type="entry name" value="SSB"/>
    <property type="match status" value="1"/>
</dbReference>
<keyword evidence="1 2" id="KW-0238">DNA-binding</keyword>
<dbReference type="Proteomes" id="UP000886876">
    <property type="component" value="Unassembled WGS sequence"/>
</dbReference>
<dbReference type="AlphaFoldDB" id="A0A9D1K8J6"/>
<proteinExistence type="predicted"/>
<accession>A0A9D1K8J6</accession>
<dbReference type="NCBIfam" id="NF004476">
    <property type="entry name" value="PRK05813.1"/>
    <property type="match status" value="1"/>
</dbReference>
<evidence type="ECO:0000256" key="2">
    <source>
        <dbReference type="PROSITE-ProRule" id="PRU00252"/>
    </source>
</evidence>
<evidence type="ECO:0000313" key="3">
    <source>
        <dbReference type="EMBL" id="HIS97993.1"/>
    </source>
</evidence>
<reference evidence="3" key="2">
    <citation type="journal article" date="2021" name="PeerJ">
        <title>Extensive microbial diversity within the chicken gut microbiome revealed by metagenomics and culture.</title>
        <authorList>
            <person name="Gilroy R."/>
            <person name="Ravi A."/>
            <person name="Getino M."/>
            <person name="Pursley I."/>
            <person name="Horton D.L."/>
            <person name="Alikhan N.F."/>
            <person name="Baker D."/>
            <person name="Gharbi K."/>
            <person name="Hall N."/>
            <person name="Watson M."/>
            <person name="Adriaenssens E.M."/>
            <person name="Foster-Nyarko E."/>
            <person name="Jarju S."/>
            <person name="Secka A."/>
            <person name="Antonio M."/>
            <person name="Oren A."/>
            <person name="Chaudhuri R.R."/>
            <person name="La Ragione R."/>
            <person name="Hildebrand F."/>
            <person name="Pallen M.J."/>
        </authorList>
    </citation>
    <scope>NUCLEOTIDE SEQUENCE</scope>
    <source>
        <strain evidence="3">ChiHecec3B27-6122</strain>
    </source>
</reference>
<sequence length="203" mass="22860">MDESVKIRNEVELRGSLADRPRYSHTSRGERFYVFPISTRRLSGVSDCINVIAREALLRSAVPDEQSGGIYVRGELRSFNNKRGEGAKLVITVFARELCFDSGEDLNRISLIGTLCKPPNLRMTPMGRDICDLMLAVNRRCGRSDYLPCICWGRRAREAAFLSTGDRVELTGRVQSRGYLKIIDGVQYEKTAFEVSVMELACI</sequence>
<name>A0A9D1K8J6_9FIRM</name>
<reference evidence="3" key="1">
    <citation type="submission" date="2020-10" db="EMBL/GenBank/DDBJ databases">
        <authorList>
            <person name="Gilroy R."/>
        </authorList>
    </citation>
    <scope>NUCLEOTIDE SEQUENCE</scope>
    <source>
        <strain evidence="3">ChiHecec3B27-6122</strain>
    </source>
</reference>
<dbReference type="InterPro" id="IPR000424">
    <property type="entry name" value="Primosome_PriB/ssb"/>
</dbReference>
<dbReference type="PROSITE" id="PS50935">
    <property type="entry name" value="SSB"/>
    <property type="match status" value="1"/>
</dbReference>
<protein>
    <submittedName>
        <fullName evidence="3">Single-stranded DNA-binding protein</fullName>
    </submittedName>
</protein>
<organism evidence="3 4">
    <name type="scientific">Candidatus Scatomorpha pullistercoris</name>
    <dbReference type="NCBI Taxonomy" id="2840929"/>
    <lineage>
        <taxon>Bacteria</taxon>
        <taxon>Bacillati</taxon>
        <taxon>Bacillota</taxon>
        <taxon>Clostridia</taxon>
        <taxon>Eubacteriales</taxon>
        <taxon>Candidatus Scatomorpha</taxon>
    </lineage>
</organism>
<dbReference type="InterPro" id="IPR012340">
    <property type="entry name" value="NA-bd_OB-fold"/>
</dbReference>
<dbReference type="GO" id="GO:0003697">
    <property type="term" value="F:single-stranded DNA binding"/>
    <property type="evidence" value="ECO:0007669"/>
    <property type="project" value="InterPro"/>
</dbReference>